<dbReference type="Gene3D" id="3.30.200.20">
    <property type="entry name" value="Phosphorylase Kinase, domain 1"/>
    <property type="match status" value="1"/>
</dbReference>
<feature type="transmembrane region" description="Helical" evidence="6">
    <location>
        <begin position="338"/>
        <end position="357"/>
    </location>
</feature>
<keyword evidence="4" id="KW-0067">ATP-binding</keyword>
<feature type="region of interest" description="Disordered" evidence="5">
    <location>
        <begin position="361"/>
        <end position="383"/>
    </location>
</feature>
<dbReference type="EC" id="2.7.11.1" evidence="8"/>
<feature type="compositionally biased region" description="Polar residues" evidence="5">
    <location>
        <begin position="374"/>
        <end position="383"/>
    </location>
</feature>
<dbReference type="GO" id="GO:0005524">
    <property type="term" value="F:ATP binding"/>
    <property type="evidence" value="ECO:0007669"/>
    <property type="project" value="UniProtKB-KW"/>
</dbReference>
<evidence type="ECO:0000256" key="5">
    <source>
        <dbReference type="SAM" id="MobiDB-lite"/>
    </source>
</evidence>
<keyword evidence="6" id="KW-1133">Transmembrane helix</keyword>
<keyword evidence="3 8" id="KW-0418">Kinase</keyword>
<protein>
    <submittedName>
        <fullName evidence="8">Serine/threonine-protein kinase StkP</fullName>
        <ecNumber evidence="8">2.7.11.1</ecNumber>
    </submittedName>
</protein>
<dbReference type="PROSITE" id="PS00108">
    <property type="entry name" value="PROTEIN_KINASE_ST"/>
    <property type="match status" value="1"/>
</dbReference>
<dbReference type="Gene3D" id="1.10.510.10">
    <property type="entry name" value="Transferase(Phosphotransferase) domain 1"/>
    <property type="match status" value="1"/>
</dbReference>
<dbReference type="Pfam" id="PF00069">
    <property type="entry name" value="Pkinase"/>
    <property type="match status" value="1"/>
</dbReference>
<keyword evidence="2" id="KW-0547">Nucleotide-binding</keyword>
<evidence type="ECO:0000256" key="2">
    <source>
        <dbReference type="ARBA" id="ARBA00022741"/>
    </source>
</evidence>
<dbReference type="RefSeq" id="WP_145260611.1">
    <property type="nucleotide sequence ID" value="NZ_CP036316.1"/>
</dbReference>
<dbReference type="PANTHER" id="PTHR43289:SF6">
    <property type="entry name" value="SERINE_THREONINE-PROTEIN KINASE NEKL-3"/>
    <property type="match status" value="1"/>
</dbReference>
<evidence type="ECO:0000256" key="6">
    <source>
        <dbReference type="SAM" id="Phobius"/>
    </source>
</evidence>
<dbReference type="PROSITE" id="PS50011">
    <property type="entry name" value="PROTEIN_KINASE_DOM"/>
    <property type="match status" value="1"/>
</dbReference>
<keyword evidence="1 8" id="KW-0808">Transferase</keyword>
<sequence length="383" mass="41351">MATKVDIGDRIGPYLLIGGLGAGGAGTVFRGKNEETGEEAAVKLLLPEHMENEEVSRRFVREIGVAQRVQHAHVVRYIDCAIDKGILYFAMELVPYGSLREVLRGANKLAWKDAAESAMHIAEALEAIHAEGIVHRDLKPENIYLSDDGRLKVGDFGLARDDNASKLTVSGQTVGSLRYMAPEQVRGEEHLDGRVDLYALGCLLFEMLAGRLPFDGLNTMDIFKMHVSAPIPDVRDYAYDCPYSLGQLVSRLLAKSRDDRPPSASAVRWALSAIVKSDGKEVDIDKIFAEVAASGDAVAPPTVEEKLTVEGDTEQPAANLAERLVTSSQPIEREAKPTVAIVIGIALAVVAAIAFAVSRQNSESSAEPDSAESVLQSEQDSSQ</sequence>
<dbReference type="InterPro" id="IPR000719">
    <property type="entry name" value="Prot_kinase_dom"/>
</dbReference>
<feature type="domain" description="Protein kinase" evidence="7">
    <location>
        <begin position="14"/>
        <end position="275"/>
    </location>
</feature>
<proteinExistence type="predicted"/>
<keyword evidence="9" id="KW-1185">Reference proteome</keyword>
<reference evidence="8 9" key="1">
    <citation type="submission" date="2019-02" db="EMBL/GenBank/DDBJ databases">
        <title>Deep-cultivation of Planctomycetes and their phenomic and genomic characterization uncovers novel biology.</title>
        <authorList>
            <person name="Wiegand S."/>
            <person name="Jogler M."/>
            <person name="Boedeker C."/>
            <person name="Pinto D."/>
            <person name="Vollmers J."/>
            <person name="Rivas-Marin E."/>
            <person name="Kohn T."/>
            <person name="Peeters S.H."/>
            <person name="Heuer A."/>
            <person name="Rast P."/>
            <person name="Oberbeckmann S."/>
            <person name="Bunk B."/>
            <person name="Jeske O."/>
            <person name="Meyerdierks A."/>
            <person name="Storesund J.E."/>
            <person name="Kallscheuer N."/>
            <person name="Luecker S."/>
            <person name="Lage O.M."/>
            <person name="Pohl T."/>
            <person name="Merkel B.J."/>
            <person name="Hornburger P."/>
            <person name="Mueller R.-W."/>
            <person name="Bruemmer F."/>
            <person name="Labrenz M."/>
            <person name="Spormann A.M."/>
            <person name="Op den Camp H."/>
            <person name="Overmann J."/>
            <person name="Amann R."/>
            <person name="Jetten M.S.M."/>
            <person name="Mascher T."/>
            <person name="Medema M.H."/>
            <person name="Devos D.P."/>
            <person name="Kaster A.-K."/>
            <person name="Ovreas L."/>
            <person name="Rohde M."/>
            <person name="Galperin M.Y."/>
            <person name="Jogler C."/>
        </authorList>
    </citation>
    <scope>NUCLEOTIDE SEQUENCE [LARGE SCALE GENOMIC DNA]</scope>
    <source>
        <strain evidence="8 9">V22</strain>
    </source>
</reference>
<dbReference type="Proteomes" id="UP000319976">
    <property type="component" value="Chromosome"/>
</dbReference>
<dbReference type="EMBL" id="CP036316">
    <property type="protein sequence ID" value="QDT63911.1"/>
    <property type="molecule type" value="Genomic_DNA"/>
</dbReference>
<keyword evidence="6" id="KW-0472">Membrane</keyword>
<dbReference type="CDD" id="cd14014">
    <property type="entry name" value="STKc_PknB_like"/>
    <property type="match status" value="1"/>
</dbReference>
<evidence type="ECO:0000313" key="8">
    <source>
        <dbReference type="EMBL" id="QDT63911.1"/>
    </source>
</evidence>
<keyword evidence="6" id="KW-0812">Transmembrane</keyword>
<feature type="compositionally biased region" description="Low complexity" evidence="5">
    <location>
        <begin position="361"/>
        <end position="373"/>
    </location>
</feature>
<dbReference type="PANTHER" id="PTHR43289">
    <property type="entry name" value="MITOGEN-ACTIVATED PROTEIN KINASE KINASE KINASE 20-RELATED"/>
    <property type="match status" value="1"/>
</dbReference>
<dbReference type="SMART" id="SM00220">
    <property type="entry name" value="S_TKc"/>
    <property type="match status" value="1"/>
</dbReference>
<dbReference type="KEGG" id="chya:V22_11390"/>
<evidence type="ECO:0000256" key="4">
    <source>
        <dbReference type="ARBA" id="ARBA00022840"/>
    </source>
</evidence>
<dbReference type="InterPro" id="IPR008271">
    <property type="entry name" value="Ser/Thr_kinase_AS"/>
</dbReference>
<dbReference type="InterPro" id="IPR011009">
    <property type="entry name" value="Kinase-like_dom_sf"/>
</dbReference>
<dbReference type="AlphaFoldDB" id="A0A517T6C9"/>
<evidence type="ECO:0000256" key="1">
    <source>
        <dbReference type="ARBA" id="ARBA00022679"/>
    </source>
</evidence>
<gene>
    <name evidence="8" type="primary">stkP_1</name>
    <name evidence="8" type="ORF">V22_11390</name>
</gene>
<name>A0A517T6C9_9PLAN</name>
<dbReference type="SUPFAM" id="SSF56112">
    <property type="entry name" value="Protein kinase-like (PK-like)"/>
    <property type="match status" value="1"/>
</dbReference>
<evidence type="ECO:0000256" key="3">
    <source>
        <dbReference type="ARBA" id="ARBA00022777"/>
    </source>
</evidence>
<evidence type="ECO:0000313" key="9">
    <source>
        <dbReference type="Proteomes" id="UP000319976"/>
    </source>
</evidence>
<organism evidence="8 9">
    <name type="scientific">Calycomorphotria hydatis</name>
    <dbReference type="NCBI Taxonomy" id="2528027"/>
    <lineage>
        <taxon>Bacteria</taxon>
        <taxon>Pseudomonadati</taxon>
        <taxon>Planctomycetota</taxon>
        <taxon>Planctomycetia</taxon>
        <taxon>Planctomycetales</taxon>
        <taxon>Planctomycetaceae</taxon>
        <taxon>Calycomorphotria</taxon>
    </lineage>
</organism>
<evidence type="ECO:0000259" key="7">
    <source>
        <dbReference type="PROSITE" id="PS50011"/>
    </source>
</evidence>
<accession>A0A517T6C9</accession>
<dbReference type="OrthoDB" id="9762169at2"/>
<dbReference type="GO" id="GO:0004674">
    <property type="term" value="F:protein serine/threonine kinase activity"/>
    <property type="evidence" value="ECO:0007669"/>
    <property type="project" value="UniProtKB-EC"/>
</dbReference>